<dbReference type="EMBL" id="UOFY01000022">
    <property type="protein sequence ID" value="VAX07971.1"/>
    <property type="molecule type" value="Genomic_DNA"/>
</dbReference>
<dbReference type="SMART" id="SM00260">
    <property type="entry name" value="CheW"/>
    <property type="match status" value="1"/>
</dbReference>
<accession>A0A3B1B1K4</accession>
<name>A0A3B1B1K4_9ZZZZ</name>
<evidence type="ECO:0000313" key="5">
    <source>
        <dbReference type="EMBL" id="VAX07971.1"/>
    </source>
</evidence>
<keyword evidence="3" id="KW-0963">Cytoplasm</keyword>
<evidence type="ECO:0000256" key="3">
    <source>
        <dbReference type="ARBA" id="ARBA00022490"/>
    </source>
</evidence>
<evidence type="ECO:0000256" key="2">
    <source>
        <dbReference type="ARBA" id="ARBA00021483"/>
    </source>
</evidence>
<dbReference type="PANTHER" id="PTHR22617">
    <property type="entry name" value="CHEMOTAXIS SENSOR HISTIDINE KINASE-RELATED"/>
    <property type="match status" value="1"/>
</dbReference>
<reference evidence="5" key="1">
    <citation type="submission" date="2018-06" db="EMBL/GenBank/DDBJ databases">
        <authorList>
            <person name="Zhirakovskaya E."/>
        </authorList>
    </citation>
    <scope>NUCLEOTIDE SEQUENCE</scope>
</reference>
<dbReference type="GO" id="GO:0007165">
    <property type="term" value="P:signal transduction"/>
    <property type="evidence" value="ECO:0007669"/>
    <property type="project" value="InterPro"/>
</dbReference>
<evidence type="ECO:0000259" key="4">
    <source>
        <dbReference type="PROSITE" id="PS50851"/>
    </source>
</evidence>
<comment type="subcellular location">
    <subcellularLocation>
        <location evidence="1">Cytoplasm</location>
    </subcellularLocation>
</comment>
<organism evidence="5">
    <name type="scientific">hydrothermal vent metagenome</name>
    <dbReference type="NCBI Taxonomy" id="652676"/>
    <lineage>
        <taxon>unclassified sequences</taxon>
        <taxon>metagenomes</taxon>
        <taxon>ecological metagenomes</taxon>
    </lineage>
</organism>
<dbReference type="PROSITE" id="PS50851">
    <property type="entry name" value="CHEW"/>
    <property type="match status" value="1"/>
</dbReference>
<dbReference type="Gene3D" id="2.40.50.180">
    <property type="entry name" value="CheA-289, Domain 4"/>
    <property type="match status" value="1"/>
</dbReference>
<dbReference type="AlphaFoldDB" id="A0A3B1B1K4"/>
<feature type="non-terminal residue" evidence="5">
    <location>
        <position position="1"/>
    </location>
</feature>
<dbReference type="Gene3D" id="2.30.30.40">
    <property type="entry name" value="SH3 Domains"/>
    <property type="match status" value="1"/>
</dbReference>
<evidence type="ECO:0000256" key="1">
    <source>
        <dbReference type="ARBA" id="ARBA00004496"/>
    </source>
</evidence>
<proteinExistence type="predicted"/>
<dbReference type="GO" id="GO:0006935">
    <property type="term" value="P:chemotaxis"/>
    <property type="evidence" value="ECO:0007669"/>
    <property type="project" value="InterPro"/>
</dbReference>
<sequence>RVQEIKGWAPVTRIPNTPEHLRGVLNLRGTIVPIIDLRMRFDLEKAEYTALTVIIVLSIHTENGERIIGVVVDAVSDVLNVKPEDIKPTPDFGSGVDTDFLNGLATAGDEMVMLLDVDKMLSADEISKLNTLDDGAG</sequence>
<feature type="domain" description="CheW-like" evidence="4">
    <location>
        <begin position="1"/>
        <end position="126"/>
    </location>
</feature>
<dbReference type="InterPro" id="IPR039315">
    <property type="entry name" value="CheW"/>
</dbReference>
<dbReference type="Pfam" id="PF01584">
    <property type="entry name" value="CheW"/>
    <property type="match status" value="1"/>
</dbReference>
<dbReference type="InterPro" id="IPR036061">
    <property type="entry name" value="CheW-like_dom_sf"/>
</dbReference>
<dbReference type="InterPro" id="IPR002545">
    <property type="entry name" value="CheW-lke_dom"/>
</dbReference>
<protein>
    <recommendedName>
        <fullName evidence="2">Chemotaxis protein CheW</fullName>
    </recommendedName>
</protein>
<dbReference type="PANTHER" id="PTHR22617:SF45">
    <property type="entry name" value="CHEMOTAXIS PROTEIN CHEW"/>
    <property type="match status" value="1"/>
</dbReference>
<dbReference type="GO" id="GO:0005829">
    <property type="term" value="C:cytosol"/>
    <property type="evidence" value="ECO:0007669"/>
    <property type="project" value="TreeGrafter"/>
</dbReference>
<dbReference type="SUPFAM" id="SSF50341">
    <property type="entry name" value="CheW-like"/>
    <property type="match status" value="1"/>
</dbReference>
<gene>
    <name evidence="5" type="ORF">MNBD_GAMMA25-1458</name>
</gene>